<dbReference type="EMBL" id="JARRTL010000006">
    <property type="protein sequence ID" value="MEC0483756.1"/>
    <property type="molecule type" value="Genomic_DNA"/>
</dbReference>
<name>A0ABU6H175_9BACI</name>
<comment type="caution">
    <text evidence="1">The sequence shown here is derived from an EMBL/GenBank/DDBJ whole genome shotgun (WGS) entry which is preliminary data.</text>
</comment>
<sequence>MTYTIRNQKLACTDKEKIDRFLTEAQIGYLGLAACGAPYVIPMNFVWKNGMIYVHGASEGRKIDMLRENPNVCFTVSEHYGTMVHPVPAKTDTAYMSVMLFGKAEIMSDLEEATSAMQALLTKYVPGYYSSPLSKAHVEKYRSSLGSKTAIIKIRPFDITAKENELNSKMAFAHGRTVHDDL</sequence>
<dbReference type="RefSeq" id="WP_172796377.1">
    <property type="nucleotide sequence ID" value="NZ_CP023481.1"/>
</dbReference>
<gene>
    <name evidence="1" type="ORF">P8828_02680</name>
</gene>
<keyword evidence="2" id="KW-1185">Reference proteome</keyword>
<evidence type="ECO:0000313" key="2">
    <source>
        <dbReference type="Proteomes" id="UP001341297"/>
    </source>
</evidence>
<dbReference type="Proteomes" id="UP001341297">
    <property type="component" value="Unassembled WGS sequence"/>
</dbReference>
<dbReference type="InterPro" id="IPR012349">
    <property type="entry name" value="Split_barrel_FMN-bd"/>
</dbReference>
<dbReference type="PANTHER" id="PTHR34071">
    <property type="entry name" value="5-NITROIMIDAZOLE ANTIBIOTICS RESISTANCE PROTEIN, NIMA-FAMILY-RELATED PROTEIN-RELATED"/>
    <property type="match status" value="1"/>
</dbReference>
<dbReference type="InterPro" id="IPR024747">
    <property type="entry name" value="Pyridox_Oxase-rel"/>
</dbReference>
<dbReference type="Gene3D" id="2.30.110.10">
    <property type="entry name" value="Electron Transport, Fmn-binding Protein, Chain A"/>
    <property type="match status" value="1"/>
</dbReference>
<accession>A0ABU6H175</accession>
<protein>
    <submittedName>
        <fullName evidence="1">Pyridoxamine 5'-phosphate oxidase family protein</fullName>
    </submittedName>
</protein>
<dbReference type="SUPFAM" id="SSF50475">
    <property type="entry name" value="FMN-binding split barrel"/>
    <property type="match status" value="1"/>
</dbReference>
<organism evidence="1 2">
    <name type="scientific">Bacillus glycinifermentans</name>
    <dbReference type="NCBI Taxonomy" id="1664069"/>
    <lineage>
        <taxon>Bacteria</taxon>
        <taxon>Bacillati</taxon>
        <taxon>Bacillota</taxon>
        <taxon>Bacilli</taxon>
        <taxon>Bacillales</taxon>
        <taxon>Bacillaceae</taxon>
        <taxon>Bacillus</taxon>
    </lineage>
</organism>
<dbReference type="Pfam" id="PF12900">
    <property type="entry name" value="Pyridox_ox_2"/>
    <property type="match status" value="1"/>
</dbReference>
<evidence type="ECO:0000313" key="1">
    <source>
        <dbReference type="EMBL" id="MEC0483756.1"/>
    </source>
</evidence>
<dbReference type="PROSITE" id="PS51257">
    <property type="entry name" value="PROKAR_LIPOPROTEIN"/>
    <property type="match status" value="1"/>
</dbReference>
<proteinExistence type="predicted"/>
<dbReference type="PANTHER" id="PTHR34071:SF2">
    <property type="entry name" value="FLAVIN-NUCLEOTIDE-BINDING PROTEIN"/>
    <property type="match status" value="1"/>
</dbReference>
<reference evidence="1 2" key="1">
    <citation type="submission" date="2023-03" db="EMBL/GenBank/DDBJ databases">
        <title>Agriculturally important microbes genome sequencing.</title>
        <authorList>
            <person name="Dunlap C."/>
        </authorList>
    </citation>
    <scope>NUCLEOTIDE SEQUENCE [LARGE SCALE GENOMIC DNA]</scope>
    <source>
        <strain evidence="1 2">CBP-3203</strain>
    </source>
</reference>